<comment type="caution">
    <text evidence="3">The sequence shown here is derived from an EMBL/GenBank/DDBJ whole genome shotgun (WGS) entry which is preliminary data.</text>
</comment>
<proteinExistence type="inferred from homology"/>
<accession>A0A9P9IE81</accession>
<dbReference type="Proteomes" id="UP000700596">
    <property type="component" value="Unassembled WGS sequence"/>
</dbReference>
<dbReference type="OrthoDB" id="2519291at2759"/>
<feature type="domain" description="EthD" evidence="2">
    <location>
        <begin position="14"/>
        <end position="104"/>
    </location>
</feature>
<protein>
    <recommendedName>
        <fullName evidence="2">EthD domain-containing protein</fullName>
    </recommendedName>
</protein>
<dbReference type="AlphaFoldDB" id="A0A9P9IE81"/>
<name>A0A9P9IE81_9PLEO</name>
<dbReference type="SUPFAM" id="SSF54909">
    <property type="entry name" value="Dimeric alpha+beta barrel"/>
    <property type="match status" value="1"/>
</dbReference>
<dbReference type="Gene3D" id="3.30.70.100">
    <property type="match status" value="1"/>
</dbReference>
<evidence type="ECO:0000313" key="3">
    <source>
        <dbReference type="EMBL" id="KAH7116240.1"/>
    </source>
</evidence>
<organism evidence="3 4">
    <name type="scientific">Dendryphion nanum</name>
    <dbReference type="NCBI Taxonomy" id="256645"/>
    <lineage>
        <taxon>Eukaryota</taxon>
        <taxon>Fungi</taxon>
        <taxon>Dikarya</taxon>
        <taxon>Ascomycota</taxon>
        <taxon>Pezizomycotina</taxon>
        <taxon>Dothideomycetes</taxon>
        <taxon>Pleosporomycetidae</taxon>
        <taxon>Pleosporales</taxon>
        <taxon>Torulaceae</taxon>
        <taxon>Dendryphion</taxon>
    </lineage>
</organism>
<evidence type="ECO:0000313" key="4">
    <source>
        <dbReference type="Proteomes" id="UP000700596"/>
    </source>
</evidence>
<keyword evidence="4" id="KW-1185">Reference proteome</keyword>
<reference evidence="3" key="1">
    <citation type="journal article" date="2021" name="Nat. Commun.">
        <title>Genetic determinants of endophytism in the Arabidopsis root mycobiome.</title>
        <authorList>
            <person name="Mesny F."/>
            <person name="Miyauchi S."/>
            <person name="Thiergart T."/>
            <person name="Pickel B."/>
            <person name="Atanasova L."/>
            <person name="Karlsson M."/>
            <person name="Huettel B."/>
            <person name="Barry K.W."/>
            <person name="Haridas S."/>
            <person name="Chen C."/>
            <person name="Bauer D."/>
            <person name="Andreopoulos W."/>
            <person name="Pangilinan J."/>
            <person name="LaButti K."/>
            <person name="Riley R."/>
            <person name="Lipzen A."/>
            <person name="Clum A."/>
            <person name="Drula E."/>
            <person name="Henrissat B."/>
            <person name="Kohler A."/>
            <person name="Grigoriev I.V."/>
            <person name="Martin F.M."/>
            <person name="Hacquard S."/>
        </authorList>
    </citation>
    <scope>NUCLEOTIDE SEQUENCE</scope>
    <source>
        <strain evidence="3">MPI-CAGE-CH-0243</strain>
    </source>
</reference>
<dbReference type="InterPro" id="IPR011008">
    <property type="entry name" value="Dimeric_a/b-barrel"/>
</dbReference>
<dbReference type="EMBL" id="JAGMWT010000015">
    <property type="protein sequence ID" value="KAH7116240.1"/>
    <property type="molecule type" value="Genomic_DNA"/>
</dbReference>
<sequence>MLFTVLIFGFRAANISHSDYQSHYDLTHIPLAKSLSGPAWPLSHTRYYFGGNETLAAISAPVKWDSMAVLTFRDETHAGTFNYLLGLPEAAKAIHADEEKFMAKGSPKMVVIGTDSSTTLP</sequence>
<gene>
    <name evidence="3" type="ORF">B0J11DRAFT_510579</name>
</gene>
<dbReference type="Pfam" id="PF07110">
    <property type="entry name" value="EthD"/>
    <property type="match status" value="1"/>
</dbReference>
<dbReference type="InterPro" id="IPR009799">
    <property type="entry name" value="EthD_dom"/>
</dbReference>
<comment type="similarity">
    <text evidence="1">Belongs to the tpcK family.</text>
</comment>
<evidence type="ECO:0000256" key="1">
    <source>
        <dbReference type="ARBA" id="ARBA00005986"/>
    </source>
</evidence>
<evidence type="ECO:0000259" key="2">
    <source>
        <dbReference type="Pfam" id="PF07110"/>
    </source>
</evidence>
<dbReference type="GO" id="GO:0016491">
    <property type="term" value="F:oxidoreductase activity"/>
    <property type="evidence" value="ECO:0007669"/>
    <property type="project" value="InterPro"/>
</dbReference>